<evidence type="ECO:0000256" key="2">
    <source>
        <dbReference type="ARBA" id="ARBA00022679"/>
    </source>
</evidence>
<dbReference type="GO" id="GO:0000287">
    <property type="term" value="F:magnesium ion binding"/>
    <property type="evidence" value="ECO:0007669"/>
    <property type="project" value="UniProtKB-UniRule"/>
</dbReference>
<evidence type="ECO:0000256" key="5">
    <source>
        <dbReference type="ARBA" id="ARBA00022741"/>
    </source>
</evidence>
<feature type="domain" description="Ribose-phosphate pyrophosphokinase N-terminal" evidence="13">
    <location>
        <begin position="6"/>
        <end position="121"/>
    </location>
</feature>
<dbReference type="InterPro" id="IPR005946">
    <property type="entry name" value="Rib-P_diPkinase"/>
</dbReference>
<dbReference type="InterPro" id="IPR000836">
    <property type="entry name" value="PRTase_dom"/>
</dbReference>
<evidence type="ECO:0000313" key="15">
    <source>
        <dbReference type="EMBL" id="HFJ53706.1"/>
    </source>
</evidence>
<dbReference type="GO" id="GO:0002189">
    <property type="term" value="C:ribose phosphate diphosphokinase complex"/>
    <property type="evidence" value="ECO:0007669"/>
    <property type="project" value="TreeGrafter"/>
</dbReference>
<keyword evidence="5 12" id="KW-0547">Nucleotide-binding</keyword>
<dbReference type="EMBL" id="DSTU01000004">
    <property type="protein sequence ID" value="HFJ53706.1"/>
    <property type="molecule type" value="Genomic_DNA"/>
</dbReference>
<keyword evidence="8 12" id="KW-0460">Magnesium</keyword>
<dbReference type="PANTHER" id="PTHR10210">
    <property type="entry name" value="RIBOSE-PHOSPHATE DIPHOSPHOKINASE FAMILY MEMBER"/>
    <property type="match status" value="1"/>
</dbReference>
<keyword evidence="4 12" id="KW-0545">Nucleotide biosynthesis</keyword>
<dbReference type="Gene3D" id="3.40.50.2020">
    <property type="match status" value="2"/>
</dbReference>
<keyword evidence="12" id="KW-0963">Cytoplasm</keyword>
<name>A0A7C3EH97_UNCW3</name>
<dbReference type="NCBIfam" id="TIGR01251">
    <property type="entry name" value="ribP_PPkin"/>
    <property type="match status" value="1"/>
</dbReference>
<comment type="subunit">
    <text evidence="12">Homohexamer.</text>
</comment>
<dbReference type="GO" id="GO:0004749">
    <property type="term" value="F:ribose phosphate diphosphokinase activity"/>
    <property type="evidence" value="ECO:0007669"/>
    <property type="project" value="UniProtKB-UniRule"/>
</dbReference>
<dbReference type="GO" id="GO:0006164">
    <property type="term" value="P:purine nucleotide biosynthetic process"/>
    <property type="evidence" value="ECO:0007669"/>
    <property type="project" value="TreeGrafter"/>
</dbReference>
<feature type="binding site" evidence="12">
    <location>
        <position position="220"/>
    </location>
    <ligand>
        <name>D-ribose 5-phosphate</name>
        <dbReference type="ChEBI" id="CHEBI:78346"/>
    </ligand>
</feature>
<feature type="binding site" evidence="12">
    <location>
        <begin position="97"/>
        <end position="98"/>
    </location>
    <ligand>
        <name>ATP</name>
        <dbReference type="ChEBI" id="CHEBI:30616"/>
    </ligand>
</feature>
<dbReference type="EC" id="2.7.6.1" evidence="12"/>
<dbReference type="Pfam" id="PF14572">
    <property type="entry name" value="Pribosyl_synth"/>
    <property type="match status" value="1"/>
</dbReference>
<comment type="subcellular location">
    <subcellularLocation>
        <location evidence="12">Cytoplasm</location>
    </subcellularLocation>
</comment>
<dbReference type="AlphaFoldDB" id="A0A7C3EH97"/>
<dbReference type="HAMAP" id="MF_00583_B">
    <property type="entry name" value="RibP_PPkinase_B"/>
    <property type="match status" value="1"/>
</dbReference>
<keyword evidence="2 12" id="KW-0808">Transferase</keyword>
<dbReference type="InterPro" id="IPR000842">
    <property type="entry name" value="PRib_PP_synth_CS"/>
</dbReference>
<proteinExistence type="inferred from homology"/>
<organism evidence="15">
    <name type="scientific">candidate division WOR-3 bacterium</name>
    <dbReference type="NCBI Taxonomy" id="2052148"/>
    <lineage>
        <taxon>Bacteria</taxon>
        <taxon>Bacteria division WOR-3</taxon>
    </lineage>
</organism>
<evidence type="ECO:0000313" key="14">
    <source>
        <dbReference type="EMBL" id="HEA87868.1"/>
    </source>
</evidence>
<dbReference type="CDD" id="cd06223">
    <property type="entry name" value="PRTases_typeI"/>
    <property type="match status" value="1"/>
</dbReference>
<evidence type="ECO:0000259" key="13">
    <source>
        <dbReference type="Pfam" id="PF13793"/>
    </source>
</evidence>
<evidence type="ECO:0000256" key="1">
    <source>
        <dbReference type="ARBA" id="ARBA00004996"/>
    </source>
</evidence>
<feature type="active site" evidence="12">
    <location>
        <position position="194"/>
    </location>
</feature>
<evidence type="ECO:0000256" key="4">
    <source>
        <dbReference type="ARBA" id="ARBA00022727"/>
    </source>
</evidence>
<reference evidence="15" key="1">
    <citation type="journal article" date="2020" name="mSystems">
        <title>Genome- and Community-Level Interaction Insights into Carbon Utilization and Element Cycling Functions of Hydrothermarchaeota in Hydrothermal Sediment.</title>
        <authorList>
            <person name="Zhou Z."/>
            <person name="Liu Y."/>
            <person name="Xu W."/>
            <person name="Pan J."/>
            <person name="Luo Z.H."/>
            <person name="Li M."/>
        </authorList>
    </citation>
    <scope>NUCLEOTIDE SEQUENCE [LARGE SCALE GENOMIC DNA]</scope>
    <source>
        <strain evidence="14">SpSt-265</strain>
        <strain evidence="15">SpSt-465</strain>
    </source>
</reference>
<dbReference type="InterPro" id="IPR037515">
    <property type="entry name" value="Rib-P_diPkinase_bac"/>
</dbReference>
<evidence type="ECO:0000256" key="6">
    <source>
        <dbReference type="ARBA" id="ARBA00022777"/>
    </source>
</evidence>
<dbReference type="Pfam" id="PF13793">
    <property type="entry name" value="Pribosyltran_N"/>
    <property type="match status" value="1"/>
</dbReference>
<feature type="binding site" evidence="12">
    <location>
        <begin position="224"/>
        <end position="228"/>
    </location>
    <ligand>
        <name>D-ribose 5-phosphate</name>
        <dbReference type="ChEBI" id="CHEBI:78346"/>
    </ligand>
</feature>
<dbReference type="FunFam" id="3.40.50.2020:FF:000001">
    <property type="entry name" value="Ribose-phosphate pyrophosphokinase"/>
    <property type="match status" value="1"/>
</dbReference>
<feature type="binding site" evidence="12">
    <location>
        <begin position="39"/>
        <end position="41"/>
    </location>
    <ligand>
        <name>ATP</name>
        <dbReference type="ChEBI" id="CHEBI:30616"/>
    </ligand>
</feature>
<evidence type="ECO:0000256" key="11">
    <source>
        <dbReference type="ARBA" id="ARBA00061444"/>
    </source>
</evidence>
<gene>
    <name evidence="12" type="primary">prs</name>
    <name evidence="14" type="ORF">ENP94_07695</name>
    <name evidence="15" type="ORF">ENS16_03340</name>
</gene>
<comment type="pathway">
    <text evidence="1 12">Metabolic intermediate biosynthesis; 5-phospho-alpha-D-ribose 1-diphosphate biosynthesis; 5-phospho-alpha-D-ribose 1-diphosphate from D-ribose 5-phosphate (route I): step 1/1.</text>
</comment>
<comment type="catalytic activity">
    <reaction evidence="9 12">
        <text>D-ribose 5-phosphate + ATP = 5-phospho-alpha-D-ribose 1-diphosphate + AMP + H(+)</text>
        <dbReference type="Rhea" id="RHEA:15609"/>
        <dbReference type="ChEBI" id="CHEBI:15378"/>
        <dbReference type="ChEBI" id="CHEBI:30616"/>
        <dbReference type="ChEBI" id="CHEBI:58017"/>
        <dbReference type="ChEBI" id="CHEBI:78346"/>
        <dbReference type="ChEBI" id="CHEBI:456215"/>
        <dbReference type="EC" id="2.7.6.1"/>
    </reaction>
</comment>
<dbReference type="GO" id="GO:0005524">
    <property type="term" value="F:ATP binding"/>
    <property type="evidence" value="ECO:0007669"/>
    <property type="project" value="UniProtKB-KW"/>
</dbReference>
<evidence type="ECO:0000256" key="7">
    <source>
        <dbReference type="ARBA" id="ARBA00022840"/>
    </source>
</evidence>
<comment type="cofactor">
    <cofactor evidence="12">
        <name>Mg(2+)</name>
        <dbReference type="ChEBI" id="CHEBI:18420"/>
    </cofactor>
    <text evidence="12">Binds 2 Mg(2+) ions per subunit.</text>
</comment>
<comment type="caution">
    <text evidence="15">The sequence shown here is derived from an EMBL/GenBank/DDBJ whole genome shotgun (WGS) entry which is preliminary data.</text>
</comment>
<dbReference type="InterPro" id="IPR029057">
    <property type="entry name" value="PRTase-like"/>
</dbReference>
<protein>
    <recommendedName>
        <fullName evidence="12">Ribose-phosphate pyrophosphokinase</fullName>
        <shortName evidence="12">RPPK</shortName>
        <ecNumber evidence="12">2.7.6.1</ecNumber>
    </recommendedName>
    <alternativeName>
        <fullName evidence="12">5-phospho-D-ribosyl alpha-1-diphosphate synthase</fullName>
    </alternativeName>
    <alternativeName>
        <fullName evidence="12">Phosphoribosyl diphosphate synthase</fullName>
    </alternativeName>
    <alternativeName>
        <fullName evidence="12">Phosphoribosyl pyrophosphate synthase</fullName>
        <shortName evidence="12">P-Rib-PP synthase</shortName>
        <shortName evidence="12">PRPP synthase</shortName>
        <shortName evidence="12">PRPPase</shortName>
    </alternativeName>
</protein>
<dbReference type="SUPFAM" id="SSF53271">
    <property type="entry name" value="PRTase-like"/>
    <property type="match status" value="2"/>
</dbReference>
<keyword evidence="3 12" id="KW-0479">Metal-binding</keyword>
<evidence type="ECO:0000256" key="9">
    <source>
        <dbReference type="ARBA" id="ARBA00049535"/>
    </source>
</evidence>
<comment type="function">
    <text evidence="10 12">Involved in the biosynthesis of the central metabolite phospho-alpha-D-ribosyl-1-pyrophosphate (PRPP) via the transfer of pyrophosphoryl group from ATP to 1-hydroxyl of ribose-5-phosphate (Rib-5-P).</text>
</comment>
<dbReference type="GO" id="GO:0016301">
    <property type="term" value="F:kinase activity"/>
    <property type="evidence" value="ECO:0007669"/>
    <property type="project" value="UniProtKB-KW"/>
</dbReference>
<feature type="binding site" evidence="12">
    <location>
        <position position="169"/>
    </location>
    <ligand>
        <name>Mg(2+)</name>
        <dbReference type="ChEBI" id="CHEBI:18420"/>
    </ligand>
</feature>
<dbReference type="SMART" id="SM01400">
    <property type="entry name" value="Pribosyltran_N"/>
    <property type="match status" value="1"/>
</dbReference>
<dbReference type="GO" id="GO:0006015">
    <property type="term" value="P:5-phosphoribose 1-diphosphate biosynthetic process"/>
    <property type="evidence" value="ECO:0007669"/>
    <property type="project" value="UniProtKB-UniRule"/>
</dbReference>
<evidence type="ECO:0000256" key="8">
    <source>
        <dbReference type="ARBA" id="ARBA00022842"/>
    </source>
</evidence>
<keyword evidence="7 12" id="KW-0067">ATP-binding</keyword>
<dbReference type="UniPathway" id="UPA00087">
    <property type="reaction ID" value="UER00172"/>
</dbReference>
<dbReference type="InterPro" id="IPR029099">
    <property type="entry name" value="Pribosyltran_N"/>
</dbReference>
<dbReference type="GO" id="GO:0009156">
    <property type="term" value="P:ribonucleoside monophosphate biosynthetic process"/>
    <property type="evidence" value="ECO:0007669"/>
    <property type="project" value="InterPro"/>
</dbReference>
<accession>A0A7C3EH97</accession>
<evidence type="ECO:0000256" key="10">
    <source>
        <dbReference type="ARBA" id="ARBA00054914"/>
    </source>
</evidence>
<comment type="similarity">
    <text evidence="11 12">Belongs to the ribose-phosphate pyrophosphokinase family. Class I subfamily.</text>
</comment>
<sequence>MNGKELKLFSGRANRPLAEKIAQRLEVPLGNAEISNFADGEIRISINENVRGEDVFIVQPTPPPADNLLELLLMIDALKRASARRITAVIPYYGYARQDRKDRPRVPLSAKLIANLLTRAGVDRILTIDLHAEQIQAFFDIPVDHLYATPVLVEYHRQFADNLVVVAPDTGRANRARGFAQRLGKDTPIAIIDKRRTAPNQVEALRVVGEVEGLDALIFDDMIDTGGTLIRAAEALVKAGARNVRATATHGIFSGDAVYHLAQSPITEIIITDTILQPAAKSHPKIKVLTISALLAEAIFRIHREESVSSLFID</sequence>
<keyword evidence="6 12" id="KW-0418">Kinase</keyword>
<dbReference type="PROSITE" id="PS00114">
    <property type="entry name" value="PRPP_SYNTHASE"/>
    <property type="match status" value="1"/>
</dbReference>
<feature type="binding site" evidence="12">
    <location>
        <position position="196"/>
    </location>
    <ligand>
        <name>D-ribose 5-phosphate</name>
        <dbReference type="ChEBI" id="CHEBI:78346"/>
    </ligand>
</feature>
<dbReference type="GO" id="GO:0005737">
    <property type="term" value="C:cytoplasm"/>
    <property type="evidence" value="ECO:0007669"/>
    <property type="project" value="UniProtKB-SubCell"/>
</dbReference>
<feature type="binding site" evidence="12">
    <location>
        <position position="131"/>
    </location>
    <ligand>
        <name>Mg(2+)</name>
        <dbReference type="ChEBI" id="CHEBI:18420"/>
    </ligand>
</feature>
<evidence type="ECO:0000256" key="3">
    <source>
        <dbReference type="ARBA" id="ARBA00022723"/>
    </source>
</evidence>
<dbReference type="NCBIfam" id="NF002320">
    <property type="entry name" value="PRK01259.1"/>
    <property type="match status" value="1"/>
</dbReference>
<dbReference type="EMBL" id="DSLG01000008">
    <property type="protein sequence ID" value="HEA87868.1"/>
    <property type="molecule type" value="Genomic_DNA"/>
</dbReference>
<evidence type="ECO:0000256" key="12">
    <source>
        <dbReference type="HAMAP-Rule" id="MF_00583"/>
    </source>
</evidence>
<dbReference type="PANTHER" id="PTHR10210:SF41">
    <property type="entry name" value="RIBOSE-PHOSPHATE PYROPHOSPHOKINASE 1, CHLOROPLASTIC"/>
    <property type="match status" value="1"/>
</dbReference>